<dbReference type="PROSITE" id="PS51257">
    <property type="entry name" value="PROKAR_LIPOPROTEIN"/>
    <property type="match status" value="1"/>
</dbReference>
<evidence type="ECO:0000313" key="3">
    <source>
        <dbReference type="Proteomes" id="UP001424741"/>
    </source>
</evidence>
<evidence type="ECO:0000313" key="2">
    <source>
        <dbReference type="EMBL" id="GAA5496586.1"/>
    </source>
</evidence>
<comment type="caution">
    <text evidence="2">The sequence shown here is derived from an EMBL/GenBank/DDBJ whole genome shotgun (WGS) entry which is preliminary data.</text>
</comment>
<evidence type="ECO:0000256" key="1">
    <source>
        <dbReference type="SAM" id="SignalP"/>
    </source>
</evidence>
<dbReference type="Proteomes" id="UP001424741">
    <property type="component" value="Unassembled WGS sequence"/>
</dbReference>
<protein>
    <recommendedName>
        <fullName evidence="4">DUF4292 domain-containing protein</fullName>
    </recommendedName>
</protein>
<dbReference type="EMBL" id="BAABRL010000009">
    <property type="protein sequence ID" value="GAA5496586.1"/>
    <property type="molecule type" value="Genomic_DNA"/>
</dbReference>
<evidence type="ECO:0008006" key="4">
    <source>
        <dbReference type="Google" id="ProtNLM"/>
    </source>
</evidence>
<feature type="chain" id="PRO_5045552668" description="DUF4292 domain-containing protein" evidence="1">
    <location>
        <begin position="23"/>
        <end position="293"/>
    </location>
</feature>
<keyword evidence="3" id="KW-1185">Reference proteome</keyword>
<keyword evidence="1" id="KW-0732">Signal</keyword>
<reference evidence="2 3" key="1">
    <citation type="submission" date="2024-02" db="EMBL/GenBank/DDBJ databases">
        <title>Rubritalea halochordaticola NBRC 107102.</title>
        <authorList>
            <person name="Ichikawa N."/>
            <person name="Katano-Makiyama Y."/>
            <person name="Hidaka K."/>
        </authorList>
    </citation>
    <scope>NUCLEOTIDE SEQUENCE [LARGE SCALE GENOMIC DNA]</scope>
    <source>
        <strain evidence="2 3">NBRC 107102</strain>
    </source>
</reference>
<accession>A0ABP9V1M1</accession>
<name>A0ABP9V1M1_9BACT</name>
<feature type="signal peptide" evidence="1">
    <location>
        <begin position="1"/>
        <end position="22"/>
    </location>
</feature>
<organism evidence="2 3">
    <name type="scientific">Rubritalea halochordaticola</name>
    <dbReference type="NCBI Taxonomy" id="714537"/>
    <lineage>
        <taxon>Bacteria</taxon>
        <taxon>Pseudomonadati</taxon>
        <taxon>Verrucomicrobiota</taxon>
        <taxon>Verrucomicrobiia</taxon>
        <taxon>Verrucomicrobiales</taxon>
        <taxon>Rubritaleaceae</taxon>
        <taxon>Rubritalea</taxon>
    </lineage>
</organism>
<proteinExistence type="predicted"/>
<sequence length="293" mass="32762">MWKCVCLSALSMILFVSCDAIDQVIEAVESVESSEESYDLNVEGESRLVGKSLDVVSKQHMYDIQVKYSTPNGTVIPGDMEWAMARRNWFQVIAEDKVRETLLVDKKSFEMSIQNYQSGKERKSISPLLNIPVLHEKVDGKWKSTPEGKILMTKQVKKLLESSFDLEETDGVYGFQARSVGDEWEADAKYMDIEGISGGTLKMKFLKVEEYEGQECAIISMKAELHGSMGQEGISMNMKMDAEIIRSLQYYVDLSIKGGGEVVFAGVAHGGVRLQGTGKMKMDYTTKVVEPES</sequence>
<gene>
    <name evidence="2" type="ORF">Rhal01_02771</name>
</gene>